<dbReference type="Proteomes" id="UP000078348">
    <property type="component" value="Unassembled WGS sequence"/>
</dbReference>
<organism evidence="2 3">
    <name type="scientific">Blastocystis sp. subtype 1 (strain ATCC 50177 / NandII)</name>
    <dbReference type="NCBI Taxonomy" id="478820"/>
    <lineage>
        <taxon>Eukaryota</taxon>
        <taxon>Sar</taxon>
        <taxon>Stramenopiles</taxon>
        <taxon>Bigyra</taxon>
        <taxon>Opalozoa</taxon>
        <taxon>Opalinata</taxon>
        <taxon>Blastocystidae</taxon>
        <taxon>Blastocystis</taxon>
    </lineage>
</organism>
<sequence length="189" mass="21747">MAFFWKPNMADYSSAEFLFRCLNWNNQPKVSVVKIDDEYYVRSDGYETTMKDLKYFFAYCRKHAQAIAIFVIVIAVGILAFGLSTQRKLIISCSVIYALFSIPHIAVLSLPYEKMVPSYFVCALVLLISGIIVFIYWLSLLLSHIRLLVCLSTFLDCLGIFLVACTSFYVGRIQVVFHYIPEEYHSLLN</sequence>
<protein>
    <submittedName>
        <fullName evidence="2">Uncharacterized protein</fullName>
    </submittedName>
</protein>
<evidence type="ECO:0000313" key="3">
    <source>
        <dbReference type="Proteomes" id="UP000078348"/>
    </source>
</evidence>
<feature type="transmembrane region" description="Helical" evidence="1">
    <location>
        <begin position="89"/>
        <end position="112"/>
    </location>
</feature>
<keyword evidence="1" id="KW-0472">Membrane</keyword>
<reference evidence="2 3" key="1">
    <citation type="submission" date="2016-05" db="EMBL/GenBank/DDBJ databases">
        <title>Nuclear genome of Blastocystis sp. subtype 1 NandII.</title>
        <authorList>
            <person name="Gentekaki E."/>
            <person name="Curtis B."/>
            <person name="Stairs C."/>
            <person name="Eme L."/>
            <person name="Herman E."/>
            <person name="Klimes V."/>
            <person name="Arias M.C."/>
            <person name="Elias M."/>
            <person name="Hilliou F."/>
            <person name="Klute M."/>
            <person name="Malik S.-B."/>
            <person name="Pightling A."/>
            <person name="Rachubinski R."/>
            <person name="Salas D."/>
            <person name="Schlacht A."/>
            <person name="Suga H."/>
            <person name="Archibald J."/>
            <person name="Ball S.G."/>
            <person name="Clark G."/>
            <person name="Dacks J."/>
            <person name="Van Der Giezen M."/>
            <person name="Tsaousis A."/>
            <person name="Roger A."/>
        </authorList>
    </citation>
    <scope>NUCLEOTIDE SEQUENCE [LARGE SCALE GENOMIC DNA]</scope>
    <source>
        <strain evidence="3">ATCC 50177 / NandII</strain>
    </source>
</reference>
<gene>
    <name evidence="2" type="ORF">AV274_2553</name>
</gene>
<evidence type="ECO:0000313" key="2">
    <source>
        <dbReference type="EMBL" id="OAO15703.1"/>
    </source>
</evidence>
<comment type="caution">
    <text evidence="2">The sequence shown here is derived from an EMBL/GenBank/DDBJ whole genome shotgun (WGS) entry which is preliminary data.</text>
</comment>
<dbReference type="EMBL" id="LXWW01000121">
    <property type="protein sequence ID" value="OAO15703.1"/>
    <property type="molecule type" value="Genomic_DNA"/>
</dbReference>
<keyword evidence="1" id="KW-0812">Transmembrane</keyword>
<proteinExistence type="predicted"/>
<feature type="transmembrane region" description="Helical" evidence="1">
    <location>
        <begin position="145"/>
        <end position="170"/>
    </location>
</feature>
<keyword evidence="1" id="KW-1133">Transmembrane helix</keyword>
<evidence type="ECO:0000256" key="1">
    <source>
        <dbReference type="SAM" id="Phobius"/>
    </source>
</evidence>
<dbReference type="AlphaFoldDB" id="A0A196SFC0"/>
<accession>A0A196SFC0</accession>
<feature type="transmembrane region" description="Helical" evidence="1">
    <location>
        <begin position="64"/>
        <end position="83"/>
    </location>
</feature>
<name>A0A196SFC0_BLAHN</name>
<keyword evidence="3" id="KW-1185">Reference proteome</keyword>
<feature type="transmembrane region" description="Helical" evidence="1">
    <location>
        <begin position="119"/>
        <end position="139"/>
    </location>
</feature>